<keyword evidence="2" id="KW-1185">Reference proteome</keyword>
<reference evidence="1 2" key="1">
    <citation type="journal article" date="2022" name="bioRxiv">
        <title>Genomics of Preaxostyla Flagellates Illuminates Evolutionary Transitions and the Path Towards Mitochondrial Loss.</title>
        <authorList>
            <person name="Novak L.V.F."/>
            <person name="Treitli S.C."/>
            <person name="Pyrih J."/>
            <person name="Halakuc P."/>
            <person name="Pipaliya S.V."/>
            <person name="Vacek V."/>
            <person name="Brzon O."/>
            <person name="Soukal P."/>
            <person name="Eme L."/>
            <person name="Dacks J.B."/>
            <person name="Karnkowska A."/>
            <person name="Elias M."/>
            <person name="Hampl V."/>
        </authorList>
    </citation>
    <scope>NUCLEOTIDE SEQUENCE [LARGE SCALE GENOMIC DNA]</scope>
    <source>
        <strain evidence="1">NAU3</strain>
        <tissue evidence="1">Gut</tissue>
    </source>
</reference>
<sequence>MCFLRRKIHRTGVQMPSKSRTQLSQIAQPLWAEESSSEYLQTTYLWKRCRLHFVQQADRTLSRYTARSHQCTSQTRISQTVSQQLHLSMAECYGSRNRCH</sequence>
<comment type="caution">
    <text evidence="1">The sequence shown here is derived from an EMBL/GenBank/DDBJ whole genome shotgun (WGS) entry which is preliminary data.</text>
</comment>
<organism evidence="1 2">
    <name type="scientific">Blattamonas nauphoetae</name>
    <dbReference type="NCBI Taxonomy" id="2049346"/>
    <lineage>
        <taxon>Eukaryota</taxon>
        <taxon>Metamonada</taxon>
        <taxon>Preaxostyla</taxon>
        <taxon>Oxymonadida</taxon>
        <taxon>Blattamonas</taxon>
    </lineage>
</organism>
<evidence type="ECO:0000313" key="2">
    <source>
        <dbReference type="Proteomes" id="UP001281761"/>
    </source>
</evidence>
<dbReference type="EMBL" id="JARBJD010000096">
    <property type="protein sequence ID" value="KAK2953003.1"/>
    <property type="molecule type" value="Genomic_DNA"/>
</dbReference>
<gene>
    <name evidence="1" type="ORF">BLNAU_11992</name>
</gene>
<proteinExistence type="predicted"/>
<protein>
    <submittedName>
        <fullName evidence="1">Uncharacterized protein</fullName>
    </submittedName>
</protein>
<dbReference type="Proteomes" id="UP001281761">
    <property type="component" value="Unassembled WGS sequence"/>
</dbReference>
<name>A0ABQ9XKP4_9EUKA</name>
<evidence type="ECO:0000313" key="1">
    <source>
        <dbReference type="EMBL" id="KAK2953003.1"/>
    </source>
</evidence>
<accession>A0ABQ9XKP4</accession>